<feature type="compositionally biased region" description="Low complexity" evidence="2">
    <location>
        <begin position="31"/>
        <end position="47"/>
    </location>
</feature>
<feature type="compositionally biased region" description="Low complexity" evidence="2">
    <location>
        <begin position="115"/>
        <end position="126"/>
    </location>
</feature>
<feature type="compositionally biased region" description="Polar residues" evidence="2">
    <location>
        <begin position="99"/>
        <end position="112"/>
    </location>
</feature>
<proteinExistence type="predicted"/>
<comment type="subunit">
    <text evidence="1">Component of the NuA4 histone acetyltransferase complex.</text>
</comment>
<dbReference type="InterPro" id="IPR016197">
    <property type="entry name" value="Chromo-like_dom_sf"/>
</dbReference>
<evidence type="ECO:0000256" key="1">
    <source>
        <dbReference type="ARBA" id="ARBA00011353"/>
    </source>
</evidence>
<sequence>MADSNADNHRSKTAVTAIEENMMHSQRVTRSKTTSSSTTSFPSSASSNAHESLVQRSPSKRAAARHNPLLPGVERQSMRIAIANSIEADRLHKLANPSADGSNTANKITRPNTGRRASSSVSPSARGTTRFPRAAVTTTPSSPGGTFAANNQDQGTPDNTGNTKKKDRYVKTKNMAQAGLGLSRGIPAERHGYYCIKDILAEATRNGTTQYLVEWDGINPSTGIEWPADWVGASDLSKTALQAWEVKKAKNKGKPAMN</sequence>
<dbReference type="Proteomes" id="UP001390339">
    <property type="component" value="Unassembled WGS sequence"/>
</dbReference>
<evidence type="ECO:0000313" key="3">
    <source>
        <dbReference type="EMBL" id="KAK8848418.1"/>
    </source>
</evidence>
<feature type="region of interest" description="Disordered" evidence="2">
    <location>
        <begin position="94"/>
        <end position="169"/>
    </location>
</feature>
<feature type="region of interest" description="Disordered" evidence="2">
    <location>
        <begin position="1"/>
        <end position="71"/>
    </location>
</feature>
<reference evidence="3 4" key="1">
    <citation type="journal article" date="2024" name="IMA Fungus">
        <title>Apiospora arundinis, a panoply of carbohydrate-active enzymes and secondary metabolites.</title>
        <authorList>
            <person name="Sorensen T."/>
            <person name="Petersen C."/>
            <person name="Muurmann A.T."/>
            <person name="Christiansen J.V."/>
            <person name="Brundto M.L."/>
            <person name="Overgaard C.K."/>
            <person name="Boysen A.T."/>
            <person name="Wollenberg R.D."/>
            <person name="Larsen T.O."/>
            <person name="Sorensen J.L."/>
            <person name="Nielsen K.L."/>
            <person name="Sondergaard T.E."/>
        </authorList>
    </citation>
    <scope>NUCLEOTIDE SEQUENCE [LARGE SCALE GENOMIC DNA]</scope>
    <source>
        <strain evidence="3 4">AAU 773</strain>
    </source>
</reference>
<keyword evidence="4" id="KW-1185">Reference proteome</keyword>
<gene>
    <name evidence="3" type="ORF">PGQ11_014898</name>
</gene>
<evidence type="ECO:0000256" key="2">
    <source>
        <dbReference type="SAM" id="MobiDB-lite"/>
    </source>
</evidence>
<name>A0ABR2HKB5_9PEZI</name>
<dbReference type="EMBL" id="JAPCWZ010000010">
    <property type="protein sequence ID" value="KAK8848418.1"/>
    <property type="molecule type" value="Genomic_DNA"/>
</dbReference>
<dbReference type="Gene3D" id="2.40.50.40">
    <property type="match status" value="1"/>
</dbReference>
<comment type="caution">
    <text evidence="3">The sequence shown here is derived from an EMBL/GenBank/DDBJ whole genome shotgun (WGS) entry which is preliminary data.</text>
</comment>
<accession>A0ABR2HKB5</accession>
<feature type="compositionally biased region" description="Basic and acidic residues" evidence="2">
    <location>
        <begin position="1"/>
        <end position="10"/>
    </location>
</feature>
<feature type="compositionally biased region" description="Polar residues" evidence="2">
    <location>
        <begin position="136"/>
        <end position="162"/>
    </location>
</feature>
<protein>
    <recommendedName>
        <fullName evidence="5">Chromo domain-containing protein</fullName>
    </recommendedName>
</protein>
<dbReference type="SUPFAM" id="SSF54160">
    <property type="entry name" value="Chromo domain-like"/>
    <property type="match status" value="1"/>
</dbReference>
<feature type="compositionally biased region" description="Polar residues" evidence="2">
    <location>
        <begin position="48"/>
        <end position="57"/>
    </location>
</feature>
<evidence type="ECO:0008006" key="5">
    <source>
        <dbReference type="Google" id="ProtNLM"/>
    </source>
</evidence>
<evidence type="ECO:0000313" key="4">
    <source>
        <dbReference type="Proteomes" id="UP001390339"/>
    </source>
</evidence>
<organism evidence="3 4">
    <name type="scientific">Apiospora arundinis</name>
    <dbReference type="NCBI Taxonomy" id="335852"/>
    <lineage>
        <taxon>Eukaryota</taxon>
        <taxon>Fungi</taxon>
        <taxon>Dikarya</taxon>
        <taxon>Ascomycota</taxon>
        <taxon>Pezizomycotina</taxon>
        <taxon>Sordariomycetes</taxon>
        <taxon>Xylariomycetidae</taxon>
        <taxon>Amphisphaeriales</taxon>
        <taxon>Apiosporaceae</taxon>
        <taxon>Apiospora</taxon>
    </lineage>
</organism>